<dbReference type="CDD" id="cd13999">
    <property type="entry name" value="STKc_MAP3K-like"/>
    <property type="match status" value="1"/>
</dbReference>
<dbReference type="InterPro" id="IPR051681">
    <property type="entry name" value="Ser/Thr_Kinases-Pseudokinases"/>
</dbReference>
<accession>A0A6B2L3M2</accession>
<dbReference type="InterPro" id="IPR014741">
    <property type="entry name" value="Adaptor_Cbl_EF_hand-like"/>
</dbReference>
<dbReference type="InterPro" id="IPR000719">
    <property type="entry name" value="Prot_kinase_dom"/>
</dbReference>
<dbReference type="Gene3D" id="1.10.510.10">
    <property type="entry name" value="Transferase(Phosphotransferase) domain 1"/>
    <property type="match status" value="1"/>
</dbReference>
<proteinExistence type="predicted"/>
<dbReference type="Pfam" id="PF02761">
    <property type="entry name" value="Cbl_N2"/>
    <property type="match status" value="1"/>
</dbReference>
<name>A0A6B2L3M2_9EUKA</name>
<dbReference type="GO" id="GO:0005524">
    <property type="term" value="F:ATP binding"/>
    <property type="evidence" value="ECO:0007669"/>
    <property type="project" value="UniProtKB-KW"/>
</dbReference>
<evidence type="ECO:0000256" key="2">
    <source>
        <dbReference type="ARBA" id="ARBA00022777"/>
    </source>
</evidence>
<feature type="domain" description="Protein kinase" evidence="4">
    <location>
        <begin position="1"/>
        <end position="249"/>
    </location>
</feature>
<evidence type="ECO:0000256" key="3">
    <source>
        <dbReference type="ARBA" id="ARBA00022840"/>
    </source>
</evidence>
<dbReference type="GO" id="GO:0005509">
    <property type="term" value="F:calcium ion binding"/>
    <property type="evidence" value="ECO:0007669"/>
    <property type="project" value="InterPro"/>
</dbReference>
<protein>
    <recommendedName>
        <fullName evidence="4">Protein kinase domain-containing protein</fullName>
    </recommendedName>
</protein>
<keyword evidence="3" id="KW-0067">ATP-binding</keyword>
<dbReference type="PANTHER" id="PTHR44329:SF298">
    <property type="entry name" value="MIXED LINEAGE KINASE DOMAIN-LIKE PROTEIN"/>
    <property type="match status" value="1"/>
</dbReference>
<dbReference type="GO" id="GO:0004674">
    <property type="term" value="F:protein serine/threonine kinase activity"/>
    <property type="evidence" value="ECO:0007669"/>
    <property type="project" value="TreeGrafter"/>
</dbReference>
<keyword evidence="2" id="KW-0808">Transferase</keyword>
<dbReference type="AlphaFoldDB" id="A0A6B2L3M2"/>
<dbReference type="EMBL" id="GIBP01002518">
    <property type="protein sequence ID" value="NDV31487.1"/>
    <property type="molecule type" value="Transcribed_RNA"/>
</dbReference>
<dbReference type="InterPro" id="IPR011009">
    <property type="entry name" value="Kinase-like_dom_sf"/>
</dbReference>
<reference evidence="5" key="1">
    <citation type="journal article" date="2020" name="J. Eukaryot. Microbiol.">
        <title>De novo Sequencing, Assembly and Annotation of the Transcriptome for the Free-Living Testate Amoeba Arcella intermedia.</title>
        <authorList>
            <person name="Ribeiro G.M."/>
            <person name="Porfirio-Sousa A.L."/>
            <person name="Maurer-Alcala X.X."/>
            <person name="Katz L.A."/>
            <person name="Lahr D.J.G."/>
        </authorList>
    </citation>
    <scope>NUCLEOTIDE SEQUENCE</scope>
</reference>
<keyword evidence="2" id="KW-0418">Kinase</keyword>
<evidence type="ECO:0000313" key="5">
    <source>
        <dbReference type="EMBL" id="NDV31487.1"/>
    </source>
</evidence>
<sequence length="461" mass="52572">MGAGVSTEVYRGFCRGKEVAVKLLLNKFDEKNLESFRKECQVLKGILNHPNLLLFMGACLDAGSYKIVMEWAANGSLQSLILDKKIKLSFTRKITMLKDICKGMNWLHTSKPPVLHLNLKPSNILLSSNYTIKIADYGLAQNQKSISNNAVIYVAPELLKGDTATSKADVFSYGMLSWFLLLEKEPFEQSLSSLFQDTSRYYAHLMSDGRPALPTDSSSISLTTTIKLCWHSDPSKRPSFEELNNDALWNRMVNEVHRDADAAAIWKEFGQKTVVPWKDLAALLAQYLGLPKMNEEMLQRQEWQCLKVLMEASQDDEINHTHFLRFLSYFGPVRTGDQGIVWMTEIRNLLSKKWFHGPIDSNTALNRINAQIAKSKSKISSGVILRFSNQESTFTLSFKKPKANMTNVRLERPAHYTDVTSLIAYVEKYIKKFQLDPTSYDRCYEHIFQKTIEVGCYDSQI</sequence>
<dbReference type="PROSITE" id="PS50011">
    <property type="entry name" value="PROTEIN_KINASE_DOM"/>
    <property type="match status" value="1"/>
</dbReference>
<dbReference type="Pfam" id="PF07714">
    <property type="entry name" value="PK_Tyr_Ser-Thr"/>
    <property type="match status" value="1"/>
</dbReference>
<keyword evidence="1" id="KW-0547">Nucleotide-binding</keyword>
<evidence type="ECO:0000256" key="1">
    <source>
        <dbReference type="ARBA" id="ARBA00022741"/>
    </source>
</evidence>
<dbReference type="SUPFAM" id="SSF56112">
    <property type="entry name" value="Protein kinase-like (PK-like)"/>
    <property type="match status" value="1"/>
</dbReference>
<dbReference type="PANTHER" id="PTHR44329">
    <property type="entry name" value="SERINE/THREONINE-PROTEIN KINASE TNNI3K-RELATED"/>
    <property type="match status" value="1"/>
</dbReference>
<dbReference type="InterPro" id="IPR001245">
    <property type="entry name" value="Ser-Thr/Tyr_kinase_cat_dom"/>
</dbReference>
<organism evidence="5">
    <name type="scientific">Arcella intermedia</name>
    <dbReference type="NCBI Taxonomy" id="1963864"/>
    <lineage>
        <taxon>Eukaryota</taxon>
        <taxon>Amoebozoa</taxon>
        <taxon>Tubulinea</taxon>
        <taxon>Elardia</taxon>
        <taxon>Arcellinida</taxon>
        <taxon>Sphaerothecina</taxon>
        <taxon>Arcellidae</taxon>
        <taxon>Arcella</taxon>
    </lineage>
</organism>
<evidence type="ECO:0000259" key="4">
    <source>
        <dbReference type="PROSITE" id="PS50011"/>
    </source>
</evidence>